<reference evidence="2" key="1">
    <citation type="journal article" date="2023" name="Science">
        <title>Genome structures resolve the early diversification of teleost fishes.</title>
        <authorList>
            <person name="Parey E."/>
            <person name="Louis A."/>
            <person name="Montfort J."/>
            <person name="Bouchez O."/>
            <person name="Roques C."/>
            <person name="Iampietro C."/>
            <person name="Lluch J."/>
            <person name="Castinel A."/>
            <person name="Donnadieu C."/>
            <person name="Desvignes T."/>
            <person name="Floi Bucao C."/>
            <person name="Jouanno E."/>
            <person name="Wen M."/>
            <person name="Mejri S."/>
            <person name="Dirks R."/>
            <person name="Jansen H."/>
            <person name="Henkel C."/>
            <person name="Chen W.J."/>
            <person name="Zahm M."/>
            <person name="Cabau C."/>
            <person name="Klopp C."/>
            <person name="Thompson A.W."/>
            <person name="Robinson-Rechavi M."/>
            <person name="Braasch I."/>
            <person name="Lecointre G."/>
            <person name="Bobe J."/>
            <person name="Postlethwait J.H."/>
            <person name="Berthelot C."/>
            <person name="Roest Crollius H."/>
            <person name="Guiguen Y."/>
        </authorList>
    </citation>
    <scope>NUCLEOTIDE SEQUENCE</scope>
    <source>
        <strain evidence="2">NC1722</strain>
    </source>
</reference>
<dbReference type="EMBL" id="JAINUG010000044">
    <property type="protein sequence ID" value="KAJ8406188.1"/>
    <property type="molecule type" value="Genomic_DNA"/>
</dbReference>
<sequence length="160" mass="17326">MQEAKATGVFGATCCQKGRRALDGRPGPEELSPSGTLLRLCGPGDFGEEQRRGPAGAGRTPRDLAEPRGIKTGARCQRPFSPRTGAGKGATTLVPLRDEGGWKRSLPGRLTWTAKRRTPSASWAVCAFSCLAPRTFEDQRKRWTVVSHQRCRGPSVNSLH</sequence>
<evidence type="ECO:0000313" key="3">
    <source>
        <dbReference type="Proteomes" id="UP001221898"/>
    </source>
</evidence>
<feature type="compositionally biased region" description="Basic and acidic residues" evidence="1">
    <location>
        <begin position="60"/>
        <end position="69"/>
    </location>
</feature>
<comment type="caution">
    <text evidence="2">The sequence shown here is derived from an EMBL/GenBank/DDBJ whole genome shotgun (WGS) entry which is preliminary data.</text>
</comment>
<dbReference type="Proteomes" id="UP001221898">
    <property type="component" value="Unassembled WGS sequence"/>
</dbReference>
<proteinExistence type="predicted"/>
<protein>
    <submittedName>
        <fullName evidence="2">Uncharacterized protein</fullName>
    </submittedName>
</protein>
<evidence type="ECO:0000313" key="2">
    <source>
        <dbReference type="EMBL" id="KAJ8406188.1"/>
    </source>
</evidence>
<organism evidence="2 3">
    <name type="scientific">Aldrovandia affinis</name>
    <dbReference type="NCBI Taxonomy" id="143900"/>
    <lineage>
        <taxon>Eukaryota</taxon>
        <taxon>Metazoa</taxon>
        <taxon>Chordata</taxon>
        <taxon>Craniata</taxon>
        <taxon>Vertebrata</taxon>
        <taxon>Euteleostomi</taxon>
        <taxon>Actinopterygii</taxon>
        <taxon>Neopterygii</taxon>
        <taxon>Teleostei</taxon>
        <taxon>Notacanthiformes</taxon>
        <taxon>Halosauridae</taxon>
        <taxon>Aldrovandia</taxon>
    </lineage>
</organism>
<keyword evidence="3" id="KW-1185">Reference proteome</keyword>
<gene>
    <name evidence="2" type="ORF">AAFF_G00304190</name>
</gene>
<dbReference type="AlphaFoldDB" id="A0AAD7SQ08"/>
<name>A0AAD7SQ08_9TELE</name>
<accession>A0AAD7SQ08</accession>
<evidence type="ECO:0000256" key="1">
    <source>
        <dbReference type="SAM" id="MobiDB-lite"/>
    </source>
</evidence>
<feature type="region of interest" description="Disordered" evidence="1">
    <location>
        <begin position="18"/>
        <end position="94"/>
    </location>
</feature>